<evidence type="ECO:0000313" key="4">
    <source>
        <dbReference type="Proteomes" id="UP001589605"/>
    </source>
</evidence>
<evidence type="ECO:0000313" key="3">
    <source>
        <dbReference type="EMBL" id="MFB9053475.1"/>
    </source>
</evidence>
<sequence length="299" mass="34847">MNLKNALFTFICFIFVSELSAQETTTTTVSANSTDISMNLDLEAVSSAFGESKDLEDFEKKLNDPEARISNLDLNEDGNVDYLRVVEVSENQTHVVTIQSVLAKDEFQDVATIDIEKSEKNTSVLVTGDEYIYGSNYYISPFYNTIPPIYGWFWGPYYNPWMSPWYWGFYPPYFRPWRPFPPHIYHNNVHVHINNHNRYNRDHVKRNHRAKHLQKSVRHNDLQKKSPNNSFKNRNSGMSNKHDLNPNNNTRYNRSNSRQIDRSSSTRPISRPSNTRSFNRPSYSRPMSRPAGGFGGFRR</sequence>
<dbReference type="Proteomes" id="UP001589605">
    <property type="component" value="Unassembled WGS sequence"/>
</dbReference>
<evidence type="ECO:0000256" key="2">
    <source>
        <dbReference type="SAM" id="SignalP"/>
    </source>
</evidence>
<feature type="compositionally biased region" description="Low complexity" evidence="1">
    <location>
        <begin position="245"/>
        <end position="277"/>
    </location>
</feature>
<evidence type="ECO:0008006" key="5">
    <source>
        <dbReference type="Google" id="ProtNLM"/>
    </source>
</evidence>
<dbReference type="EMBL" id="JBHMEZ010000011">
    <property type="protein sequence ID" value="MFB9053475.1"/>
    <property type="molecule type" value="Genomic_DNA"/>
</dbReference>
<proteinExistence type="predicted"/>
<feature type="compositionally biased region" description="Polar residues" evidence="1">
    <location>
        <begin position="225"/>
        <end position="239"/>
    </location>
</feature>
<evidence type="ECO:0000256" key="1">
    <source>
        <dbReference type="SAM" id="MobiDB-lite"/>
    </source>
</evidence>
<feature type="region of interest" description="Disordered" evidence="1">
    <location>
        <begin position="209"/>
        <end position="299"/>
    </location>
</feature>
<dbReference type="RefSeq" id="WP_382382661.1">
    <property type="nucleotide sequence ID" value="NZ_JBHMEZ010000011.1"/>
</dbReference>
<name>A0ABV5F205_9FLAO</name>
<comment type="caution">
    <text evidence="3">The sequence shown here is derived from an EMBL/GenBank/DDBJ whole genome shotgun (WGS) entry which is preliminary data.</text>
</comment>
<keyword evidence="4" id="KW-1185">Reference proteome</keyword>
<keyword evidence="2" id="KW-0732">Signal</keyword>
<feature type="chain" id="PRO_5045179294" description="DUF3300 domain-containing protein" evidence="2">
    <location>
        <begin position="22"/>
        <end position="299"/>
    </location>
</feature>
<organism evidence="3 4">
    <name type="scientific">Formosa undariae</name>
    <dbReference type="NCBI Taxonomy" id="1325436"/>
    <lineage>
        <taxon>Bacteria</taxon>
        <taxon>Pseudomonadati</taxon>
        <taxon>Bacteroidota</taxon>
        <taxon>Flavobacteriia</taxon>
        <taxon>Flavobacteriales</taxon>
        <taxon>Flavobacteriaceae</taxon>
        <taxon>Formosa</taxon>
    </lineage>
</organism>
<reference evidence="3 4" key="1">
    <citation type="submission" date="2024-09" db="EMBL/GenBank/DDBJ databases">
        <authorList>
            <person name="Sun Q."/>
            <person name="Mori K."/>
        </authorList>
    </citation>
    <scope>NUCLEOTIDE SEQUENCE [LARGE SCALE GENOMIC DNA]</scope>
    <source>
        <strain evidence="3 4">CECT 8286</strain>
    </source>
</reference>
<gene>
    <name evidence="3" type="ORF">ACFFVB_10340</name>
</gene>
<feature type="signal peptide" evidence="2">
    <location>
        <begin position="1"/>
        <end position="21"/>
    </location>
</feature>
<accession>A0ABV5F205</accession>
<protein>
    <recommendedName>
        <fullName evidence="5">DUF3300 domain-containing protein</fullName>
    </recommendedName>
</protein>